<reference evidence="1 2" key="2">
    <citation type="journal article" date="2022" name="Mol. Ecol. Resour.">
        <title>The genomes of chicory, endive, great burdock and yacon provide insights into Asteraceae paleo-polyploidization history and plant inulin production.</title>
        <authorList>
            <person name="Fan W."/>
            <person name="Wang S."/>
            <person name="Wang H."/>
            <person name="Wang A."/>
            <person name="Jiang F."/>
            <person name="Liu H."/>
            <person name="Zhao H."/>
            <person name="Xu D."/>
            <person name="Zhang Y."/>
        </authorList>
    </citation>
    <scope>NUCLEOTIDE SEQUENCE [LARGE SCALE GENOMIC DNA]</scope>
    <source>
        <strain evidence="2">cv. Niubang</strain>
    </source>
</reference>
<evidence type="ECO:0000313" key="2">
    <source>
        <dbReference type="Proteomes" id="UP001055879"/>
    </source>
</evidence>
<gene>
    <name evidence="1" type="ORF">L6452_09931</name>
</gene>
<accession>A0ACB9DLC8</accession>
<dbReference type="EMBL" id="CM042049">
    <property type="protein sequence ID" value="KAI3747474.1"/>
    <property type="molecule type" value="Genomic_DNA"/>
</dbReference>
<name>A0ACB9DLC8_ARCLA</name>
<protein>
    <submittedName>
        <fullName evidence="1">Uncharacterized protein</fullName>
    </submittedName>
</protein>
<proteinExistence type="predicted"/>
<dbReference type="Proteomes" id="UP001055879">
    <property type="component" value="Linkage Group LG03"/>
</dbReference>
<comment type="caution">
    <text evidence="1">The sequence shown here is derived from an EMBL/GenBank/DDBJ whole genome shotgun (WGS) entry which is preliminary data.</text>
</comment>
<organism evidence="1 2">
    <name type="scientific">Arctium lappa</name>
    <name type="common">Greater burdock</name>
    <name type="synonym">Lappa major</name>
    <dbReference type="NCBI Taxonomy" id="4217"/>
    <lineage>
        <taxon>Eukaryota</taxon>
        <taxon>Viridiplantae</taxon>
        <taxon>Streptophyta</taxon>
        <taxon>Embryophyta</taxon>
        <taxon>Tracheophyta</taxon>
        <taxon>Spermatophyta</taxon>
        <taxon>Magnoliopsida</taxon>
        <taxon>eudicotyledons</taxon>
        <taxon>Gunneridae</taxon>
        <taxon>Pentapetalae</taxon>
        <taxon>asterids</taxon>
        <taxon>campanulids</taxon>
        <taxon>Asterales</taxon>
        <taxon>Asteraceae</taxon>
        <taxon>Carduoideae</taxon>
        <taxon>Cardueae</taxon>
        <taxon>Arctiinae</taxon>
        <taxon>Arctium</taxon>
    </lineage>
</organism>
<reference evidence="2" key="1">
    <citation type="journal article" date="2022" name="Mol. Ecol. Resour.">
        <title>The genomes of chicory, endive, great burdock and yacon provide insights into Asteraceae palaeo-polyploidization history and plant inulin production.</title>
        <authorList>
            <person name="Fan W."/>
            <person name="Wang S."/>
            <person name="Wang H."/>
            <person name="Wang A."/>
            <person name="Jiang F."/>
            <person name="Liu H."/>
            <person name="Zhao H."/>
            <person name="Xu D."/>
            <person name="Zhang Y."/>
        </authorList>
    </citation>
    <scope>NUCLEOTIDE SEQUENCE [LARGE SCALE GENOMIC DNA]</scope>
    <source>
        <strain evidence="2">cv. Niubang</strain>
    </source>
</reference>
<sequence>MEELGLIPTAFKLSPENSALPQLVRRRAVEDHPMEHNRIGLKPGLWSSAKHISRTIWAAGKTSKDLNGHKMTRKYEYMRSWYRMEPSATLNRVISRSQKSISPSKNWICH</sequence>
<keyword evidence="2" id="KW-1185">Reference proteome</keyword>
<evidence type="ECO:0000313" key="1">
    <source>
        <dbReference type="EMBL" id="KAI3747474.1"/>
    </source>
</evidence>